<evidence type="ECO:0000313" key="2">
    <source>
        <dbReference type="Proteomes" id="UP001241377"/>
    </source>
</evidence>
<reference evidence="1" key="1">
    <citation type="submission" date="2023-04" db="EMBL/GenBank/DDBJ databases">
        <title>Draft Genome sequencing of Naganishia species isolated from polar environments using Oxford Nanopore Technology.</title>
        <authorList>
            <person name="Leo P."/>
            <person name="Venkateswaran K."/>
        </authorList>
    </citation>
    <scope>NUCLEOTIDE SEQUENCE</scope>
    <source>
        <strain evidence="1">MNA-CCFEE 5261</strain>
    </source>
</reference>
<proteinExistence type="predicted"/>
<dbReference type="EMBL" id="JASBWR010000081">
    <property type="protein sequence ID" value="KAJ9097904.1"/>
    <property type="molecule type" value="Genomic_DNA"/>
</dbReference>
<organism evidence="1 2">
    <name type="scientific">Naganishia cerealis</name>
    <dbReference type="NCBI Taxonomy" id="610337"/>
    <lineage>
        <taxon>Eukaryota</taxon>
        <taxon>Fungi</taxon>
        <taxon>Dikarya</taxon>
        <taxon>Basidiomycota</taxon>
        <taxon>Agaricomycotina</taxon>
        <taxon>Tremellomycetes</taxon>
        <taxon>Filobasidiales</taxon>
        <taxon>Filobasidiaceae</taxon>
        <taxon>Naganishia</taxon>
    </lineage>
</organism>
<name>A0ACC2VFY9_9TREE</name>
<evidence type="ECO:0000313" key="1">
    <source>
        <dbReference type="EMBL" id="KAJ9097904.1"/>
    </source>
</evidence>
<keyword evidence="2" id="KW-1185">Reference proteome</keyword>
<protein>
    <submittedName>
        <fullName evidence="1">Uncharacterized protein</fullName>
    </submittedName>
</protein>
<accession>A0ACC2VFY9</accession>
<comment type="caution">
    <text evidence="1">The sequence shown here is derived from an EMBL/GenBank/DDBJ whole genome shotgun (WGS) entry which is preliminary data.</text>
</comment>
<gene>
    <name evidence="1" type="ORF">QFC19_006581</name>
</gene>
<sequence length="471" mass="53980">MSYTVIDSYRVKDLVNTQIEFRFPLSYGVVNGKYESLEKISVVGTLTQTYDADLHSNLGTIKVPEHPKVATYLQGGPGFPCVQPLTNLGFTKELLTRGYSVFYMDQRGTGFSTPLEVGTIGQLVVREAEESTEAYSERVAEFLTNFRADSIVEDLERIRKILLGSTKWTLLGQSFGGFCSFTYLSRYPESLEAVLVTGGVPPIHHTVDQVYQATYQRTSERNSHYYSKYPQDVLKVHQIATYLSQNDVKLPNGGTLSVERFQQLGLLFGGTGGTDTLHQIVTKFHHELIHFQSPTYHTLFRIESQMSFDTNILYALFQEAIYCDGNYSPSFWSADRLRKLPQNQNFVFSPAMKEPLYFTGEMVYKSMFDDYTELRPFKLVADSLHNRKKWTQLYDVDKLKLIKWKDVPIVAASYFYDQYVDFDTTMKVKRSIFGFENLRQYITSEFFHDGIRADSTKVLGSLFDLLATEID</sequence>
<dbReference type="Proteomes" id="UP001241377">
    <property type="component" value="Unassembled WGS sequence"/>
</dbReference>